<dbReference type="SUPFAM" id="SSF81593">
    <property type="entry name" value="Nucleotidyltransferase substrate binding subunit/domain"/>
    <property type="match status" value="1"/>
</dbReference>
<evidence type="ECO:0000313" key="1">
    <source>
        <dbReference type="EMBL" id="PRR74031.1"/>
    </source>
</evidence>
<evidence type="ECO:0000313" key="2">
    <source>
        <dbReference type="Proteomes" id="UP000239430"/>
    </source>
</evidence>
<reference evidence="1 2" key="1">
    <citation type="submission" date="2018-03" db="EMBL/GenBank/DDBJ databases">
        <title>Genome sequence of Moorella stamsii DSM 26217.</title>
        <authorList>
            <person name="Poehlein A."/>
            <person name="Daniel R."/>
        </authorList>
    </citation>
    <scope>NUCLEOTIDE SEQUENCE [LARGE SCALE GENOMIC DNA]</scope>
    <source>
        <strain evidence="2">DSM 26217</strain>
    </source>
</reference>
<dbReference type="Pfam" id="PF08780">
    <property type="entry name" value="NTase_sub_bind"/>
    <property type="match status" value="1"/>
</dbReference>
<organism evidence="1 2">
    <name type="scientific">Neomoorella stamsii</name>
    <dbReference type="NCBI Taxonomy" id="1266720"/>
    <lineage>
        <taxon>Bacteria</taxon>
        <taxon>Bacillati</taxon>
        <taxon>Bacillota</taxon>
        <taxon>Clostridia</taxon>
        <taxon>Neomoorellales</taxon>
        <taxon>Neomoorellaceae</taxon>
        <taxon>Neomoorella</taxon>
    </lineage>
</organism>
<comment type="caution">
    <text evidence="1">The sequence shown here is derived from an EMBL/GenBank/DDBJ whole genome shotgun (WGS) entry which is preliminary data.</text>
</comment>
<sequence>MEVNSPRQAIRAAYDAGLLEDIDLWFELLEDRNRTSHTYDESTANQVFESAGRLPAALRSAIKIIRHNYLR</sequence>
<dbReference type="EMBL" id="PVXL01000034">
    <property type="protein sequence ID" value="PRR74031.1"/>
    <property type="molecule type" value="Genomic_DNA"/>
</dbReference>
<dbReference type="InterPro" id="IPR010235">
    <property type="entry name" value="HepT"/>
</dbReference>
<dbReference type="Gene3D" id="1.20.120.330">
    <property type="entry name" value="Nucleotidyltransferases domain 2"/>
    <property type="match status" value="1"/>
</dbReference>
<keyword evidence="2" id="KW-1185">Reference proteome</keyword>
<dbReference type="AlphaFoldDB" id="A0A9X7J3E8"/>
<gene>
    <name evidence="1" type="ORF">MOST_11720</name>
</gene>
<name>A0A9X7J3E8_9FIRM</name>
<dbReference type="Proteomes" id="UP000239430">
    <property type="component" value="Unassembled WGS sequence"/>
</dbReference>
<proteinExistence type="predicted"/>
<accession>A0A9X7J3E8</accession>
<protein>
    <submittedName>
        <fullName evidence="1">Nucleotidyltransferase substrate binding protein like protein</fullName>
    </submittedName>
</protein>